<dbReference type="InterPro" id="IPR017850">
    <property type="entry name" value="Alkaline_phosphatase_core_sf"/>
</dbReference>
<proteinExistence type="inferred from homology"/>
<dbReference type="AlphaFoldDB" id="A0A5S3N8B6"/>
<dbReference type="CDD" id="cd16144">
    <property type="entry name" value="ARS_like"/>
    <property type="match status" value="1"/>
</dbReference>
<dbReference type="Proteomes" id="UP000307140">
    <property type="component" value="Unassembled WGS sequence"/>
</dbReference>
<keyword evidence="5" id="KW-0378">Hydrolase</keyword>
<dbReference type="OrthoDB" id="756520at2"/>
<dbReference type="Gene3D" id="3.40.720.10">
    <property type="entry name" value="Alkaline Phosphatase, subunit A"/>
    <property type="match status" value="1"/>
</dbReference>
<evidence type="ECO:0000256" key="3">
    <source>
        <dbReference type="ARBA" id="ARBA00022723"/>
    </source>
</evidence>
<comment type="similarity">
    <text evidence="2">Belongs to the sulfatase family.</text>
</comment>
<dbReference type="Pfam" id="PF00884">
    <property type="entry name" value="Sulfatase"/>
    <property type="match status" value="1"/>
</dbReference>
<evidence type="ECO:0000313" key="10">
    <source>
        <dbReference type="Proteomes" id="UP000307140"/>
    </source>
</evidence>
<evidence type="ECO:0000256" key="2">
    <source>
        <dbReference type="ARBA" id="ARBA00008779"/>
    </source>
</evidence>
<reference evidence="9 10" key="1">
    <citation type="submission" date="2019-05" db="EMBL/GenBank/DDBJ databases">
        <title>Polaribacter aestuariivivens sp. nov., isolated from a tidal flat.</title>
        <authorList>
            <person name="Yoon J.-H."/>
        </authorList>
    </citation>
    <scope>NUCLEOTIDE SEQUENCE [LARGE SCALE GENOMIC DNA]</scope>
    <source>
        <strain evidence="9 10">DBTF-3</strain>
    </source>
</reference>
<evidence type="ECO:0000256" key="6">
    <source>
        <dbReference type="ARBA" id="ARBA00022837"/>
    </source>
</evidence>
<dbReference type="Gene3D" id="3.30.1120.10">
    <property type="match status" value="1"/>
</dbReference>
<evidence type="ECO:0000256" key="4">
    <source>
        <dbReference type="ARBA" id="ARBA00022729"/>
    </source>
</evidence>
<sequence>MRKLSTLLLVLIAFQSCKAQTSSLKNKQKQPNVLFILADDLGINALNCYGNNLVESPNIDNLFAEGMHFTNGYSNDPTCAPSRASILSGQYVPRHKVYRVADRYKSDKKTLEAMQFLPPEINKVKGSGAGLSLDKITIAEALKTNNYKTAAYGKWHLGKNELQIQNQGFDEGFEITNHYNFKTSPLQEDVDNTQYSADFITKKTIDFIKKSKASNQPFFAYVPYYLVHKPLEPKAEYLKHFKQKLKGNKDVGNDEIKVLAMIKSLDESVGQLLQTLKNLDLEDDTIIVFTSDNGHYKTESNIFNQPYKGVKGQTLEGGIRVPYIFTWKNKIKAGSKSTEPIIHVDIYPTLLGLTNTTKPENYMLDGEDISSILLGKTTKTKRDALVWQYTNYARWNEKRKAFASEWVNVIQMDGFKMTEVVESDTYYLYDLNKDPYETKEVSKKNPQIVSKLKATLKQWKQETGYENPKINPNYKKS</sequence>
<keyword evidence="4 7" id="KW-0732">Signal</keyword>
<evidence type="ECO:0000256" key="5">
    <source>
        <dbReference type="ARBA" id="ARBA00022801"/>
    </source>
</evidence>
<dbReference type="SUPFAM" id="SSF53649">
    <property type="entry name" value="Alkaline phosphatase-like"/>
    <property type="match status" value="1"/>
</dbReference>
<keyword evidence="6" id="KW-0106">Calcium</keyword>
<organism evidence="9 10">
    <name type="scientific">Polaribacter aestuariivivens</name>
    <dbReference type="NCBI Taxonomy" id="2304626"/>
    <lineage>
        <taxon>Bacteria</taxon>
        <taxon>Pseudomonadati</taxon>
        <taxon>Bacteroidota</taxon>
        <taxon>Flavobacteriia</taxon>
        <taxon>Flavobacteriales</taxon>
        <taxon>Flavobacteriaceae</taxon>
    </lineage>
</organism>
<feature type="domain" description="Sulfatase N-terminal" evidence="8">
    <location>
        <begin position="31"/>
        <end position="355"/>
    </location>
</feature>
<name>A0A5S3N8B6_9FLAO</name>
<dbReference type="RefSeq" id="WP_138536825.1">
    <property type="nucleotide sequence ID" value="NZ_VANR01000006.1"/>
</dbReference>
<evidence type="ECO:0000256" key="7">
    <source>
        <dbReference type="SAM" id="SignalP"/>
    </source>
</evidence>
<dbReference type="GO" id="GO:0046872">
    <property type="term" value="F:metal ion binding"/>
    <property type="evidence" value="ECO:0007669"/>
    <property type="project" value="UniProtKB-KW"/>
</dbReference>
<dbReference type="InterPro" id="IPR000917">
    <property type="entry name" value="Sulfatase_N"/>
</dbReference>
<evidence type="ECO:0000259" key="8">
    <source>
        <dbReference type="Pfam" id="PF00884"/>
    </source>
</evidence>
<comment type="caution">
    <text evidence="9">The sequence shown here is derived from an EMBL/GenBank/DDBJ whole genome shotgun (WGS) entry which is preliminary data.</text>
</comment>
<dbReference type="PANTHER" id="PTHR42693:SF42">
    <property type="entry name" value="ARYLSULFATASE G"/>
    <property type="match status" value="1"/>
</dbReference>
<dbReference type="EMBL" id="VANR01000006">
    <property type="protein sequence ID" value="TMM29086.1"/>
    <property type="molecule type" value="Genomic_DNA"/>
</dbReference>
<dbReference type="GO" id="GO:0004065">
    <property type="term" value="F:arylsulfatase activity"/>
    <property type="evidence" value="ECO:0007669"/>
    <property type="project" value="TreeGrafter"/>
</dbReference>
<feature type="chain" id="PRO_5024294667" evidence="7">
    <location>
        <begin position="20"/>
        <end position="477"/>
    </location>
</feature>
<keyword evidence="10" id="KW-1185">Reference proteome</keyword>
<keyword evidence="3" id="KW-0479">Metal-binding</keyword>
<evidence type="ECO:0000256" key="1">
    <source>
        <dbReference type="ARBA" id="ARBA00001913"/>
    </source>
</evidence>
<feature type="signal peptide" evidence="7">
    <location>
        <begin position="1"/>
        <end position="19"/>
    </location>
</feature>
<comment type="cofactor">
    <cofactor evidence="1">
        <name>Ca(2+)</name>
        <dbReference type="ChEBI" id="CHEBI:29108"/>
    </cofactor>
</comment>
<dbReference type="PROSITE" id="PS51257">
    <property type="entry name" value="PROKAR_LIPOPROTEIN"/>
    <property type="match status" value="1"/>
</dbReference>
<dbReference type="PANTHER" id="PTHR42693">
    <property type="entry name" value="ARYLSULFATASE FAMILY MEMBER"/>
    <property type="match status" value="1"/>
</dbReference>
<gene>
    <name evidence="9" type="ORF">FDT66_11910</name>
</gene>
<evidence type="ECO:0000313" key="9">
    <source>
        <dbReference type="EMBL" id="TMM29086.1"/>
    </source>
</evidence>
<protein>
    <submittedName>
        <fullName evidence="9">Sulfatase</fullName>
    </submittedName>
</protein>
<accession>A0A5S3N8B6</accession>
<dbReference type="InterPro" id="IPR050738">
    <property type="entry name" value="Sulfatase"/>
</dbReference>